<feature type="compositionally biased region" description="Low complexity" evidence="1">
    <location>
        <begin position="265"/>
        <end position="279"/>
    </location>
</feature>
<dbReference type="Proteomes" id="UP000594638">
    <property type="component" value="Unassembled WGS sequence"/>
</dbReference>
<name>A0A8S0PA04_OLEEU</name>
<proteinExistence type="predicted"/>
<dbReference type="Gramene" id="OE9A117232T3">
    <property type="protein sequence ID" value="OE9A117232C3"/>
    <property type="gene ID" value="OE9A117232"/>
</dbReference>
<organism evidence="3 4">
    <name type="scientific">Olea europaea subsp. europaea</name>
    <dbReference type="NCBI Taxonomy" id="158383"/>
    <lineage>
        <taxon>Eukaryota</taxon>
        <taxon>Viridiplantae</taxon>
        <taxon>Streptophyta</taxon>
        <taxon>Embryophyta</taxon>
        <taxon>Tracheophyta</taxon>
        <taxon>Spermatophyta</taxon>
        <taxon>Magnoliopsida</taxon>
        <taxon>eudicotyledons</taxon>
        <taxon>Gunneridae</taxon>
        <taxon>Pentapetalae</taxon>
        <taxon>asterids</taxon>
        <taxon>lamiids</taxon>
        <taxon>Lamiales</taxon>
        <taxon>Oleaceae</taxon>
        <taxon>Oleeae</taxon>
        <taxon>Olea</taxon>
    </lineage>
</organism>
<gene>
    <name evidence="3" type="ORF">OLEA9_A117232</name>
</gene>
<accession>A0A8S0PA04</accession>
<feature type="signal peptide" evidence="2">
    <location>
        <begin position="1"/>
        <end position="19"/>
    </location>
</feature>
<evidence type="ECO:0000256" key="2">
    <source>
        <dbReference type="SAM" id="SignalP"/>
    </source>
</evidence>
<reference evidence="3 4" key="1">
    <citation type="submission" date="2019-12" db="EMBL/GenBank/DDBJ databases">
        <authorList>
            <person name="Alioto T."/>
            <person name="Alioto T."/>
            <person name="Gomez Garrido J."/>
        </authorList>
    </citation>
    <scope>NUCLEOTIDE SEQUENCE [LARGE SCALE GENOMIC DNA]</scope>
</reference>
<dbReference type="AlphaFoldDB" id="A0A8S0PA04"/>
<evidence type="ECO:0000313" key="4">
    <source>
        <dbReference type="Proteomes" id="UP000594638"/>
    </source>
</evidence>
<keyword evidence="4" id="KW-1185">Reference proteome</keyword>
<dbReference type="Gramene" id="OE9A117232T4">
    <property type="protein sequence ID" value="OE9A117232C4"/>
    <property type="gene ID" value="OE9A117232"/>
</dbReference>
<feature type="compositionally biased region" description="Low complexity" evidence="1">
    <location>
        <begin position="289"/>
        <end position="299"/>
    </location>
</feature>
<sequence length="299" mass="35033">MFLLTLGLLLAYKRHSGISEYIFKVKMPSRRKLSRELRMVNRKFTAEIEPVKNIRRASQIVSNGFYAASVGEIEKIMIRYIKELGLKGTGEHFEHVISTRNILRKLRIYLMVGMFLEESHLFGKKRSIVTQLFHILLIDVMQEMEFTMEDLQNFEDRIPKMGNQSHESTEDLFRQLYSLEYEGALSEAAYLNRKNVTLAEKIVSSSTEASLDEEMNLEALFREQEEEEEEMTDLKREEWRSIVQARIVDMERKLCRERRGRRGGRSWTCRGRRGSGSWTHRGRTGRRGGSSWTHSGRRG</sequence>
<feature type="region of interest" description="Disordered" evidence="1">
    <location>
        <begin position="262"/>
        <end position="299"/>
    </location>
</feature>
<evidence type="ECO:0000313" key="3">
    <source>
        <dbReference type="EMBL" id="CAA2935184.1"/>
    </source>
</evidence>
<evidence type="ECO:0000256" key="1">
    <source>
        <dbReference type="SAM" id="MobiDB-lite"/>
    </source>
</evidence>
<dbReference type="EMBL" id="CACTIH010000023">
    <property type="protein sequence ID" value="CAA2935184.1"/>
    <property type="molecule type" value="Genomic_DNA"/>
</dbReference>
<feature type="chain" id="PRO_5035910105" evidence="2">
    <location>
        <begin position="20"/>
        <end position="299"/>
    </location>
</feature>
<protein>
    <submittedName>
        <fullName evidence="3">Uncharacterized protein</fullName>
    </submittedName>
</protein>
<keyword evidence="2" id="KW-0732">Signal</keyword>
<comment type="caution">
    <text evidence="3">The sequence shown here is derived from an EMBL/GenBank/DDBJ whole genome shotgun (WGS) entry which is preliminary data.</text>
</comment>